<reference evidence="1 2" key="1">
    <citation type="journal article" date="2015" name="Genome Biol. Evol.">
        <title>Comparative Genomics of a Bacterivorous Green Alga Reveals Evolutionary Causalities and Consequences of Phago-Mixotrophic Mode of Nutrition.</title>
        <authorList>
            <person name="Burns J.A."/>
            <person name="Paasch A."/>
            <person name="Narechania A."/>
            <person name="Kim E."/>
        </authorList>
    </citation>
    <scope>NUCLEOTIDE SEQUENCE [LARGE SCALE GENOMIC DNA]</scope>
    <source>
        <strain evidence="1 2">PLY_AMNH</strain>
    </source>
</reference>
<dbReference type="AlphaFoldDB" id="A0AAE0KYS3"/>
<dbReference type="EMBL" id="LGRX02013793">
    <property type="protein sequence ID" value="KAK3265622.1"/>
    <property type="molecule type" value="Genomic_DNA"/>
</dbReference>
<organism evidence="1 2">
    <name type="scientific">Cymbomonas tetramitiformis</name>
    <dbReference type="NCBI Taxonomy" id="36881"/>
    <lineage>
        <taxon>Eukaryota</taxon>
        <taxon>Viridiplantae</taxon>
        <taxon>Chlorophyta</taxon>
        <taxon>Pyramimonadophyceae</taxon>
        <taxon>Pyramimonadales</taxon>
        <taxon>Pyramimonadaceae</taxon>
        <taxon>Cymbomonas</taxon>
    </lineage>
</organism>
<dbReference type="Proteomes" id="UP001190700">
    <property type="component" value="Unassembled WGS sequence"/>
</dbReference>
<name>A0AAE0KYS3_9CHLO</name>
<sequence length="94" mass="9765">MVGYPAGHVPGTWHQFSALARCPLPRRCAVPSALQMLWRGALCPADALARCSGAVPSAPQMRGALCPEDALARCAVPSAPQMRGALCPADALAR</sequence>
<evidence type="ECO:0000313" key="2">
    <source>
        <dbReference type="Proteomes" id="UP001190700"/>
    </source>
</evidence>
<keyword evidence="2" id="KW-1185">Reference proteome</keyword>
<protein>
    <submittedName>
        <fullName evidence="1">Uncharacterized protein</fullName>
    </submittedName>
</protein>
<evidence type="ECO:0000313" key="1">
    <source>
        <dbReference type="EMBL" id="KAK3265622.1"/>
    </source>
</evidence>
<gene>
    <name evidence="1" type="ORF">CYMTET_25709</name>
</gene>
<proteinExistence type="predicted"/>
<accession>A0AAE0KYS3</accession>
<comment type="caution">
    <text evidence="1">The sequence shown here is derived from an EMBL/GenBank/DDBJ whole genome shotgun (WGS) entry which is preliminary data.</text>
</comment>